<feature type="region of interest" description="Disordered" evidence="7">
    <location>
        <begin position="1"/>
        <end position="85"/>
    </location>
</feature>
<protein>
    <submittedName>
        <fullName evidence="9">Homogentisate phytyltransferase</fullName>
    </submittedName>
</protein>
<accession>A0A5B8MRH4</accession>
<dbReference type="InterPro" id="IPR044878">
    <property type="entry name" value="UbiA_sf"/>
</dbReference>
<comment type="subcellular location">
    <subcellularLocation>
        <location evidence="1">Membrane</location>
        <topology evidence="1">Multi-pass membrane protein</topology>
    </subcellularLocation>
</comment>
<dbReference type="OrthoDB" id="1502398at2759"/>
<feature type="compositionally biased region" description="Low complexity" evidence="7">
    <location>
        <begin position="11"/>
        <end position="30"/>
    </location>
</feature>
<evidence type="ECO:0000256" key="8">
    <source>
        <dbReference type="SAM" id="Phobius"/>
    </source>
</evidence>
<comment type="similarity">
    <text evidence="2">Belongs to the UbiA prenyltransferase family.</text>
</comment>
<evidence type="ECO:0000256" key="3">
    <source>
        <dbReference type="ARBA" id="ARBA00022679"/>
    </source>
</evidence>
<dbReference type="InterPro" id="IPR044502">
    <property type="entry name" value="AtHST-like"/>
</dbReference>
<keyword evidence="10" id="KW-1185">Reference proteome</keyword>
<feature type="transmembrane region" description="Helical" evidence="8">
    <location>
        <begin position="284"/>
        <end position="307"/>
    </location>
</feature>
<keyword evidence="4 8" id="KW-0812">Transmembrane</keyword>
<evidence type="ECO:0000256" key="7">
    <source>
        <dbReference type="SAM" id="MobiDB-lite"/>
    </source>
</evidence>
<keyword evidence="3 9" id="KW-0808">Transferase</keyword>
<sequence length="413" mass="44701">MALMGVGRGRMAGARRGLGARARATRGFAGWKPPPEREREQGLHERVRRRKGKGRKGERDGRGRASGESLNAGKARPLRGDAEPHIKEVKARGEAGETEKERARRVVDAFVRFTRPHTMMGTAISVTSVSLLALRNSADIGGAFVASVVIALVAALAMNISIVGLNQVYDVDIDKVNKPYLPLASGEFSEGTGKAIVLGTALFSLAIGVASGSLPLMLTLVASLLLGIFYSADLPLLRWKRFPVLAAMCILAVRAVIVQLGFFNHVRSALTLHVGSVVKDRFEWASSLGLVFGTGFMVLFSVAIALFKDLPDIVGDEKAGIKTLSVVLGRDFVFRACNALLMAAYASAVAVGLFCTNVWWSKAITVGAHSILGLALVRRSRDVDLSSSDSLYSFYMFIWKLFYAEYLLLPFIR</sequence>
<evidence type="ECO:0000256" key="2">
    <source>
        <dbReference type="ARBA" id="ARBA00005985"/>
    </source>
</evidence>
<proteinExistence type="inferred from homology"/>
<name>A0A5B8MRH4_9CHLO</name>
<evidence type="ECO:0000256" key="6">
    <source>
        <dbReference type="ARBA" id="ARBA00023136"/>
    </source>
</evidence>
<dbReference type="Gene3D" id="1.10.357.140">
    <property type="entry name" value="UbiA prenyltransferase"/>
    <property type="match status" value="1"/>
</dbReference>
<dbReference type="PANTHER" id="PTHR43009">
    <property type="entry name" value="HOMOGENTISATE SOLANESYLTRANSFERASE, CHLOROPLASTIC"/>
    <property type="match status" value="1"/>
</dbReference>
<feature type="compositionally biased region" description="Basic and acidic residues" evidence="7">
    <location>
        <begin position="34"/>
        <end position="45"/>
    </location>
</feature>
<evidence type="ECO:0000313" key="10">
    <source>
        <dbReference type="Proteomes" id="UP000316726"/>
    </source>
</evidence>
<feature type="transmembrane region" description="Helical" evidence="8">
    <location>
        <begin position="390"/>
        <end position="412"/>
    </location>
</feature>
<gene>
    <name evidence="9" type="ORF">A3770_09p57070</name>
</gene>
<feature type="transmembrane region" description="Helical" evidence="8">
    <location>
        <begin position="201"/>
        <end position="230"/>
    </location>
</feature>
<evidence type="ECO:0000256" key="5">
    <source>
        <dbReference type="ARBA" id="ARBA00022989"/>
    </source>
</evidence>
<dbReference type="PANTHER" id="PTHR43009:SF7">
    <property type="entry name" value="HOMOGENTISATE GERANYLGERANYLTRANSFERASE, CHLOROPLASTIC"/>
    <property type="match status" value="1"/>
</dbReference>
<feature type="compositionally biased region" description="Gly residues" evidence="7">
    <location>
        <begin position="1"/>
        <end position="10"/>
    </location>
</feature>
<dbReference type="GO" id="GO:0004659">
    <property type="term" value="F:prenyltransferase activity"/>
    <property type="evidence" value="ECO:0007669"/>
    <property type="project" value="InterPro"/>
</dbReference>
<dbReference type="CDD" id="cd13960">
    <property type="entry name" value="PT_UbiA_HPT1"/>
    <property type="match status" value="1"/>
</dbReference>
<evidence type="ECO:0000256" key="4">
    <source>
        <dbReference type="ARBA" id="ARBA00022692"/>
    </source>
</evidence>
<feature type="transmembrane region" description="Helical" evidence="8">
    <location>
        <begin position="332"/>
        <end position="353"/>
    </location>
</feature>
<evidence type="ECO:0000313" key="9">
    <source>
        <dbReference type="EMBL" id="QDZ23189.1"/>
    </source>
</evidence>
<dbReference type="GO" id="GO:0016020">
    <property type="term" value="C:membrane"/>
    <property type="evidence" value="ECO:0007669"/>
    <property type="project" value="UniProtKB-SubCell"/>
</dbReference>
<dbReference type="InterPro" id="IPR000537">
    <property type="entry name" value="UbiA_prenyltransferase"/>
</dbReference>
<dbReference type="Proteomes" id="UP000316726">
    <property type="component" value="Chromosome 9"/>
</dbReference>
<dbReference type="EMBL" id="CP031042">
    <property type="protein sequence ID" value="QDZ23189.1"/>
    <property type="molecule type" value="Genomic_DNA"/>
</dbReference>
<feature type="transmembrane region" description="Helical" evidence="8">
    <location>
        <begin position="140"/>
        <end position="162"/>
    </location>
</feature>
<keyword evidence="5 8" id="KW-1133">Transmembrane helix</keyword>
<dbReference type="NCBIfam" id="NF009525">
    <property type="entry name" value="PRK12887.1"/>
    <property type="match status" value="1"/>
</dbReference>
<keyword evidence="6 8" id="KW-0472">Membrane</keyword>
<reference evidence="9 10" key="1">
    <citation type="submission" date="2018-07" db="EMBL/GenBank/DDBJ databases">
        <title>The complete nuclear genome of the prasinophyte Chloropicon primus (CCMP1205).</title>
        <authorList>
            <person name="Pombert J.-F."/>
            <person name="Otis C."/>
            <person name="Turmel M."/>
            <person name="Lemieux C."/>
        </authorList>
    </citation>
    <scope>NUCLEOTIDE SEQUENCE [LARGE SCALE GENOMIC DNA]</scope>
    <source>
        <strain evidence="9 10">CCMP1205</strain>
    </source>
</reference>
<dbReference type="Pfam" id="PF01040">
    <property type="entry name" value="UbiA"/>
    <property type="match status" value="1"/>
</dbReference>
<feature type="compositionally biased region" description="Basic and acidic residues" evidence="7">
    <location>
        <begin position="55"/>
        <end position="65"/>
    </location>
</feature>
<feature type="transmembrane region" description="Helical" evidence="8">
    <location>
        <begin position="242"/>
        <end position="264"/>
    </location>
</feature>
<feature type="transmembrane region" description="Helical" evidence="8">
    <location>
        <begin position="359"/>
        <end position="378"/>
    </location>
</feature>
<evidence type="ECO:0000256" key="1">
    <source>
        <dbReference type="ARBA" id="ARBA00004141"/>
    </source>
</evidence>
<dbReference type="STRING" id="1764295.A0A5B8MRH4"/>
<dbReference type="AlphaFoldDB" id="A0A5B8MRH4"/>
<organism evidence="9 10">
    <name type="scientific">Chloropicon primus</name>
    <dbReference type="NCBI Taxonomy" id="1764295"/>
    <lineage>
        <taxon>Eukaryota</taxon>
        <taxon>Viridiplantae</taxon>
        <taxon>Chlorophyta</taxon>
        <taxon>Chloropicophyceae</taxon>
        <taxon>Chloropicales</taxon>
        <taxon>Chloropicaceae</taxon>
        <taxon>Chloropicon</taxon>
    </lineage>
</organism>